<organism evidence="1 2">
    <name type="scientific">Clostridium perfringens E str. JGS1987</name>
    <dbReference type="NCBI Taxonomy" id="451755"/>
    <lineage>
        <taxon>Bacteria</taxon>
        <taxon>Bacillati</taxon>
        <taxon>Bacillota</taxon>
        <taxon>Clostridia</taxon>
        <taxon>Eubacteriales</taxon>
        <taxon>Clostridiaceae</taxon>
        <taxon>Clostridium</taxon>
    </lineage>
</organism>
<proteinExistence type="predicted"/>
<protein>
    <submittedName>
        <fullName evidence="1">Uncharacterized protein</fullName>
    </submittedName>
</protein>
<comment type="caution">
    <text evidence="1">The sequence shown here is derived from an EMBL/GenBank/DDBJ whole genome shotgun (WGS) entry which is preliminary data.</text>
</comment>
<name>B1BY71_CLOPF</name>
<reference evidence="1 2" key="1">
    <citation type="submission" date="2007-07" db="EMBL/GenBank/DDBJ databases">
        <title>Annotation of Clostridium perfringens E str. JGS1987.</title>
        <authorList>
            <person name="Paulsen I."/>
            <person name="Sebastian Y."/>
        </authorList>
    </citation>
    <scope>NUCLEOTIDE SEQUENCE [LARGE SCALE GENOMIC DNA]</scope>
    <source>
        <strain evidence="2">E str. JGS1987</strain>
    </source>
</reference>
<dbReference type="RefSeq" id="WP_003466636.1">
    <property type="nucleotide sequence ID" value="NZ_ABDW01000059.1"/>
</dbReference>
<gene>
    <name evidence="1" type="ORF">AC3_1948</name>
</gene>
<evidence type="ECO:0000313" key="2">
    <source>
        <dbReference type="Proteomes" id="UP000005337"/>
    </source>
</evidence>
<dbReference type="EMBL" id="ABDW01000059">
    <property type="protein sequence ID" value="EDT13351.1"/>
    <property type="molecule type" value="Genomic_DNA"/>
</dbReference>
<dbReference type="Proteomes" id="UP000005337">
    <property type="component" value="Unassembled WGS sequence"/>
</dbReference>
<evidence type="ECO:0000313" key="1">
    <source>
        <dbReference type="EMBL" id="EDT13351.1"/>
    </source>
</evidence>
<accession>B1BY71</accession>
<dbReference type="AlphaFoldDB" id="B1BY71"/>
<sequence length="53" mass="6593">MRIIFRDESYFLPKLILVFQIIYLKYEHHKEDIHKNEKCAIIKIIIDFLKERS</sequence>